<dbReference type="OrthoDB" id="6238971at2759"/>
<evidence type="ECO:0000256" key="5">
    <source>
        <dbReference type="ARBA" id="ARBA00022692"/>
    </source>
</evidence>
<evidence type="ECO:0000256" key="1">
    <source>
        <dbReference type="ARBA" id="ARBA00004606"/>
    </source>
</evidence>
<organism evidence="14 15">
    <name type="scientific">Trichomalopsis sarcophagae</name>
    <dbReference type="NCBI Taxonomy" id="543379"/>
    <lineage>
        <taxon>Eukaryota</taxon>
        <taxon>Metazoa</taxon>
        <taxon>Ecdysozoa</taxon>
        <taxon>Arthropoda</taxon>
        <taxon>Hexapoda</taxon>
        <taxon>Insecta</taxon>
        <taxon>Pterygota</taxon>
        <taxon>Neoptera</taxon>
        <taxon>Endopterygota</taxon>
        <taxon>Hymenoptera</taxon>
        <taxon>Apocrita</taxon>
        <taxon>Proctotrupomorpha</taxon>
        <taxon>Chalcidoidea</taxon>
        <taxon>Pteromalidae</taxon>
        <taxon>Pteromalinae</taxon>
        <taxon>Trichomalopsis</taxon>
    </lineage>
</organism>
<dbReference type="Gene3D" id="3.90.550.10">
    <property type="entry name" value="Spore Coat Polysaccharide Biosynthesis Protein SpsA, Chain A"/>
    <property type="match status" value="1"/>
</dbReference>
<keyword evidence="8" id="KW-0472">Membrane</keyword>
<dbReference type="InterPro" id="IPR002495">
    <property type="entry name" value="Glyco_trans_8"/>
</dbReference>
<evidence type="ECO:0000256" key="6">
    <source>
        <dbReference type="ARBA" id="ARBA00022968"/>
    </source>
</evidence>
<evidence type="ECO:0000256" key="11">
    <source>
        <dbReference type="ARBA" id="ARBA00038854"/>
    </source>
</evidence>
<dbReference type="GO" id="GO:0140563">
    <property type="term" value="F:UDP-D-xylose:beta-D-glucoside alpha-1,3-D-xylosyltransferase activity"/>
    <property type="evidence" value="ECO:0007669"/>
    <property type="project" value="UniProtKB-EC"/>
</dbReference>
<keyword evidence="5" id="KW-0812">Transmembrane</keyword>
<evidence type="ECO:0000256" key="4">
    <source>
        <dbReference type="ARBA" id="ARBA00022679"/>
    </source>
</evidence>
<evidence type="ECO:0000256" key="8">
    <source>
        <dbReference type="ARBA" id="ARBA00023136"/>
    </source>
</evidence>
<dbReference type="Proteomes" id="UP000215335">
    <property type="component" value="Unassembled WGS sequence"/>
</dbReference>
<sequence length="385" mass="44326">MKNPVRLLLVLVACLALYILLNFPTSEEKNLNHVIDYQQRTNSSNSSDLVGPSKASVAASTETVQGQVVVICVVACGADRLDESLTMLKSALVFAKRPLRFIVISDYGLIPAFHEKLTEWKQIVDKTFDFIVRPVTFPDISDVTMWRKLFKPCAAQRLFLPTVLNDTDAILYVDTDTLFLAPPEVIWDEFKKMNNVQLAALSPEHEDPNTGWYNRFAKHPYYGKLGVNSGVMLMNLTRMREFKWTQYVIPIHKEYRLKITWGDQDIINIIFHYHPEKLHVYDCRYNYRPDHCMYMSVCPGAEKKGALVLHGSRGTFHSQKQPPFKSVYTAMQEYQLNTDPYKNLLVPMKTYLTLSADHSNCGQVWKVFIIQPELHLGRKSEVDRK</sequence>
<evidence type="ECO:0000256" key="9">
    <source>
        <dbReference type="ARBA" id="ARBA00023180"/>
    </source>
</evidence>
<dbReference type="GO" id="GO:0016266">
    <property type="term" value="P:protein O-linked glycosylation via N-acetyl-galactosamine"/>
    <property type="evidence" value="ECO:0007669"/>
    <property type="project" value="TreeGrafter"/>
</dbReference>
<comment type="subcellular location">
    <subcellularLocation>
        <location evidence="1">Membrane</location>
        <topology evidence="1">Single-pass type II membrane protein</topology>
    </subcellularLocation>
</comment>
<dbReference type="InterPro" id="IPR051993">
    <property type="entry name" value="Glycosyltransferase_8"/>
</dbReference>
<evidence type="ECO:0000256" key="3">
    <source>
        <dbReference type="ARBA" id="ARBA00022676"/>
    </source>
</evidence>
<feature type="chain" id="PRO_5012714618" description="UDP-D-xylose:beta-D-glucoside alpha-1,3-D-xylosyltransferase" evidence="13">
    <location>
        <begin position="29"/>
        <end position="385"/>
    </location>
</feature>
<dbReference type="GO" id="GO:0016020">
    <property type="term" value="C:membrane"/>
    <property type="evidence" value="ECO:0007669"/>
    <property type="project" value="UniProtKB-SubCell"/>
</dbReference>
<keyword evidence="9" id="KW-0325">Glycoprotein</keyword>
<proteinExistence type="inferred from homology"/>
<comment type="function">
    <text evidence="10">Glycosyltransferase which elongates the O-linked glucose attached to EGF-like repeats in the extracellular domain of Notch proteins by catalyzing the addition of xylose.</text>
</comment>
<keyword evidence="13" id="KW-0732">Signal</keyword>
<dbReference type="SUPFAM" id="SSF53448">
    <property type="entry name" value="Nucleotide-diphospho-sugar transferases"/>
    <property type="match status" value="1"/>
</dbReference>
<accession>A0A232EG96</accession>
<dbReference type="Pfam" id="PF01501">
    <property type="entry name" value="Glyco_transf_8"/>
    <property type="match status" value="1"/>
</dbReference>
<evidence type="ECO:0000313" key="15">
    <source>
        <dbReference type="Proteomes" id="UP000215335"/>
    </source>
</evidence>
<keyword evidence="6" id="KW-0735">Signal-anchor</keyword>
<keyword evidence="15" id="KW-1185">Reference proteome</keyword>
<evidence type="ECO:0000256" key="2">
    <source>
        <dbReference type="ARBA" id="ARBA00006351"/>
    </source>
</evidence>
<keyword evidence="3" id="KW-0328">Glycosyltransferase</keyword>
<comment type="caution">
    <text evidence="14">The sequence shown here is derived from an EMBL/GenBank/DDBJ whole genome shotgun (WGS) entry which is preliminary data.</text>
</comment>
<keyword evidence="7" id="KW-1133">Transmembrane helix</keyword>
<evidence type="ECO:0000256" key="12">
    <source>
        <dbReference type="ARBA" id="ARBA00049181"/>
    </source>
</evidence>
<dbReference type="EC" id="2.4.2.42" evidence="11"/>
<comment type="catalytic activity">
    <reaction evidence="12">
        <text>3-O-(beta-D-glucosyl)-L-seryl-[EGF-like domain protein] + UDP-alpha-D-xylose = 3-O-[alpha-D-xylosyl-(1-&gt;3)-beta-D-glucosyl]-L-seryl-[EGF-like domain protein] + UDP + H(+)</text>
        <dbReference type="Rhea" id="RHEA:56064"/>
        <dbReference type="Rhea" id="RHEA-COMP:14610"/>
        <dbReference type="Rhea" id="RHEA-COMP:14611"/>
        <dbReference type="ChEBI" id="CHEBI:15378"/>
        <dbReference type="ChEBI" id="CHEBI:57632"/>
        <dbReference type="ChEBI" id="CHEBI:58223"/>
        <dbReference type="ChEBI" id="CHEBI:140575"/>
        <dbReference type="ChEBI" id="CHEBI:140576"/>
        <dbReference type="EC" id="2.4.2.42"/>
    </reaction>
</comment>
<feature type="signal peptide" evidence="13">
    <location>
        <begin position="1"/>
        <end position="28"/>
    </location>
</feature>
<evidence type="ECO:0000256" key="7">
    <source>
        <dbReference type="ARBA" id="ARBA00022989"/>
    </source>
</evidence>
<comment type="similarity">
    <text evidence="2">Belongs to the glycosyltransferase 8 family.</text>
</comment>
<keyword evidence="4" id="KW-0808">Transferase</keyword>
<dbReference type="AlphaFoldDB" id="A0A232EG96"/>
<reference evidence="14 15" key="1">
    <citation type="journal article" date="2017" name="Curr. Biol.">
        <title>The Evolution of Venom by Co-option of Single-Copy Genes.</title>
        <authorList>
            <person name="Martinson E.O."/>
            <person name="Mrinalini"/>
            <person name="Kelkar Y.D."/>
            <person name="Chang C.H."/>
            <person name="Werren J.H."/>
        </authorList>
    </citation>
    <scope>NUCLEOTIDE SEQUENCE [LARGE SCALE GENOMIC DNA]</scope>
    <source>
        <strain evidence="14 15">Alberta</strain>
        <tissue evidence="14">Whole body</tissue>
    </source>
</reference>
<gene>
    <name evidence="14" type="ORF">TSAR_003651</name>
</gene>
<dbReference type="PANTHER" id="PTHR46012:SF2">
    <property type="entry name" value="IP22168P"/>
    <property type="match status" value="1"/>
</dbReference>
<evidence type="ECO:0000313" key="14">
    <source>
        <dbReference type="EMBL" id="OXU17380.1"/>
    </source>
</evidence>
<dbReference type="STRING" id="543379.A0A232EG96"/>
<protein>
    <recommendedName>
        <fullName evidence="11">UDP-D-xylose:beta-D-glucoside alpha-1,3-D-xylosyltransferase</fullName>
        <ecNumber evidence="11">2.4.2.42</ecNumber>
    </recommendedName>
</protein>
<name>A0A232EG96_9HYME</name>
<dbReference type="EMBL" id="NNAY01004813">
    <property type="protein sequence ID" value="OXU17380.1"/>
    <property type="molecule type" value="Genomic_DNA"/>
</dbReference>
<evidence type="ECO:0000256" key="10">
    <source>
        <dbReference type="ARBA" id="ARBA00037301"/>
    </source>
</evidence>
<evidence type="ECO:0000256" key="13">
    <source>
        <dbReference type="SAM" id="SignalP"/>
    </source>
</evidence>
<dbReference type="PANTHER" id="PTHR46012">
    <property type="entry name" value="IP22168P"/>
    <property type="match status" value="1"/>
</dbReference>
<dbReference type="InterPro" id="IPR029044">
    <property type="entry name" value="Nucleotide-diphossugar_trans"/>
</dbReference>